<proteinExistence type="predicted"/>
<dbReference type="SUPFAM" id="SSF53613">
    <property type="entry name" value="Ribokinase-like"/>
    <property type="match status" value="1"/>
</dbReference>
<name>A0A075AXQ9_ROZAC</name>
<reference evidence="5" key="3">
    <citation type="submission" date="2018-08" db="EMBL/GenBank/DDBJ databases">
        <title>Leveraging single-cell genomics to expand the Fungal Tree of Life.</title>
        <authorList>
            <consortium name="DOE Joint Genome Institute"/>
            <person name="Ahrendt S.R."/>
            <person name="Quandt C.A."/>
            <person name="Ciobanu D."/>
            <person name="Clum A."/>
            <person name="Salamov A."/>
            <person name="Andreopoulos B."/>
            <person name="Cheng J.-F."/>
            <person name="Woyke T."/>
            <person name="Pelin A."/>
            <person name="Henrissat B."/>
            <person name="Reynolds N."/>
            <person name="Benny G.L."/>
            <person name="Smith M.E."/>
            <person name="James T.Y."/>
            <person name="Grigoriev I.V."/>
        </authorList>
    </citation>
    <scope>NUCLEOTIDE SEQUENCE</scope>
    <source>
        <strain evidence="5">CSF55</strain>
    </source>
</reference>
<keyword evidence="6" id="KW-1185">Reference proteome</keyword>
<dbReference type="HOGENOM" id="CLU_027634_2_1_1"/>
<dbReference type="EMBL" id="KE560897">
    <property type="protein sequence ID" value="EPZ35032.1"/>
    <property type="molecule type" value="Genomic_DNA"/>
</dbReference>
<dbReference type="Pfam" id="PF00294">
    <property type="entry name" value="PfkB"/>
    <property type="match status" value="1"/>
</dbReference>
<accession>A0A075AXQ9</accession>
<reference evidence="4 6" key="1">
    <citation type="journal article" date="2013" name="Curr. Biol.">
        <title>Shared signatures of parasitism and phylogenomics unite Cryptomycota and microsporidia.</title>
        <authorList>
            <person name="James T.Y."/>
            <person name="Pelin A."/>
            <person name="Bonen L."/>
            <person name="Ahrendt S."/>
            <person name="Sain D."/>
            <person name="Corradi N."/>
            <person name="Stajich J.E."/>
        </authorList>
    </citation>
    <scope>NUCLEOTIDE SEQUENCE [LARGE SCALE GENOMIC DNA]</scope>
    <source>
        <strain evidence="4 6">CSF55</strain>
        <strain evidence="4 6">CSF55</strain>
    </source>
</reference>
<reference evidence="7" key="2">
    <citation type="journal article" date="2018" name="Nat. Microbiol.">
        <title>Leveraging single-cell genomics to expand the fungal tree of life.</title>
        <authorList>
            <person name="Ahrendt S.R."/>
            <person name="Quandt C.A."/>
            <person name="Ciobanu D."/>
            <person name="Clum A."/>
            <person name="Salamov A."/>
            <person name="Andreopoulos B."/>
            <person name="Cheng J.F."/>
            <person name="Woyke T."/>
            <person name="Pelin A."/>
            <person name="Henrissat B."/>
            <person name="Reynolds N.K."/>
            <person name="Benny G.L."/>
            <person name="Smith M.E."/>
            <person name="James T.Y."/>
            <person name="Grigoriev I.V."/>
        </authorList>
    </citation>
    <scope>NUCLEOTIDE SEQUENCE [LARGE SCALE GENOMIC DNA]</scope>
    <source>
        <strain evidence="7">CSF55</strain>
    </source>
</reference>
<evidence type="ECO:0000256" key="2">
    <source>
        <dbReference type="ARBA" id="ARBA00022777"/>
    </source>
</evidence>
<protein>
    <submittedName>
        <fullName evidence="4">Carbohydrate kinase PfkB domain-containing protein</fullName>
    </submittedName>
    <submittedName>
        <fullName evidence="5">Ribokinase-like protein</fullName>
    </submittedName>
</protein>
<evidence type="ECO:0000313" key="4">
    <source>
        <dbReference type="EMBL" id="EPZ35032.1"/>
    </source>
</evidence>
<keyword evidence="1" id="KW-0808">Transferase</keyword>
<evidence type="ECO:0000313" key="5">
    <source>
        <dbReference type="EMBL" id="RKP19043.1"/>
    </source>
</evidence>
<keyword evidence="2 4" id="KW-0418">Kinase</keyword>
<dbReference type="EMBL" id="ML005309">
    <property type="protein sequence ID" value="RKP19043.1"/>
    <property type="molecule type" value="Genomic_DNA"/>
</dbReference>
<dbReference type="InterPro" id="IPR011611">
    <property type="entry name" value="PfkB_dom"/>
</dbReference>
<dbReference type="AlphaFoldDB" id="A0A075AXQ9"/>
<dbReference type="PRINTS" id="PR00990">
    <property type="entry name" value="RIBOKINASE"/>
</dbReference>
<dbReference type="Proteomes" id="UP000030755">
    <property type="component" value="Unassembled WGS sequence"/>
</dbReference>
<organism evidence="4 6">
    <name type="scientific">Rozella allomycis (strain CSF55)</name>
    <dbReference type="NCBI Taxonomy" id="988480"/>
    <lineage>
        <taxon>Eukaryota</taxon>
        <taxon>Fungi</taxon>
        <taxon>Fungi incertae sedis</taxon>
        <taxon>Cryptomycota</taxon>
        <taxon>Cryptomycota incertae sedis</taxon>
        <taxon>Rozella</taxon>
    </lineage>
</organism>
<evidence type="ECO:0000256" key="1">
    <source>
        <dbReference type="ARBA" id="ARBA00022679"/>
    </source>
</evidence>
<evidence type="ECO:0000259" key="3">
    <source>
        <dbReference type="Pfam" id="PF00294"/>
    </source>
</evidence>
<sequence length="330" mass="36205">MKSESRVSVIGSVNIDEFYYVNKIAAPGETVQSTKLDVRVGGKGFNQAAAVACCLIHVELFAAIGSNNYDMIYEYSKEFPFLDAHLIKIDNIETGKAFIQKSNAENCIVLLPGANVFLSPSHLSFSSASEYIILQNETSIDLKFLINMDSGLKIVYNPSPFKKVDVSDLMKVDYLFINSSEFECLIALLEIDKVNNINHSLDLIGQKLPATSIVLSLGGKGLYSLFDGRKKFYSVYPSSNVVDSTGCGDVLLGFFVGALSILDRPATREEHVQLKAWKNTKNNITDREAALLVGICAASLALEYEGCAPSISLDAVIKRLSEEKIKMEVQ</sequence>
<dbReference type="OrthoDB" id="415590at2759"/>
<dbReference type="PANTHER" id="PTHR10584:SF166">
    <property type="entry name" value="RIBOKINASE"/>
    <property type="match status" value="1"/>
</dbReference>
<dbReference type="STRING" id="988480.A0A075AXQ9"/>
<dbReference type="InterPro" id="IPR002139">
    <property type="entry name" value="Ribo/fructo_kinase"/>
</dbReference>
<gene>
    <name evidence="4" type="ORF">O9G_003218</name>
    <name evidence="5" type="ORF">ROZALSC1DRAFT_29314</name>
</gene>
<dbReference type="GO" id="GO:0006796">
    <property type="term" value="P:phosphate-containing compound metabolic process"/>
    <property type="evidence" value="ECO:0007669"/>
    <property type="project" value="UniProtKB-ARBA"/>
</dbReference>
<evidence type="ECO:0000313" key="6">
    <source>
        <dbReference type="Proteomes" id="UP000030755"/>
    </source>
</evidence>
<dbReference type="GO" id="GO:0016301">
    <property type="term" value="F:kinase activity"/>
    <property type="evidence" value="ECO:0007669"/>
    <property type="project" value="UniProtKB-KW"/>
</dbReference>
<dbReference type="PANTHER" id="PTHR10584">
    <property type="entry name" value="SUGAR KINASE"/>
    <property type="match status" value="1"/>
</dbReference>
<evidence type="ECO:0000313" key="7">
    <source>
        <dbReference type="Proteomes" id="UP000281549"/>
    </source>
</evidence>
<feature type="domain" description="Carbohydrate kinase PfkB" evidence="3">
    <location>
        <begin position="6"/>
        <end position="284"/>
    </location>
</feature>
<dbReference type="Proteomes" id="UP000281549">
    <property type="component" value="Unassembled WGS sequence"/>
</dbReference>
<dbReference type="Gene3D" id="3.40.1190.20">
    <property type="match status" value="1"/>
</dbReference>
<dbReference type="InterPro" id="IPR029056">
    <property type="entry name" value="Ribokinase-like"/>
</dbReference>